<dbReference type="InterPro" id="IPR009971">
    <property type="entry name" value="DUF1496"/>
</dbReference>
<keyword evidence="4" id="KW-1185">Reference proteome</keyword>
<reference evidence="3 4" key="1">
    <citation type="journal article" date="2015" name="BMC Genomics">
        <title>Genome mining reveals unlocked bioactive potential of marine Gram-negative bacteria.</title>
        <authorList>
            <person name="Machado H."/>
            <person name="Sonnenschein E.C."/>
            <person name="Melchiorsen J."/>
            <person name="Gram L."/>
        </authorList>
    </citation>
    <scope>NUCLEOTIDE SEQUENCE [LARGE SCALE GENOMIC DNA]</scope>
    <source>
        <strain evidence="3 4">S2757</strain>
    </source>
</reference>
<dbReference type="PATRIC" id="fig|579748.3.peg.1908"/>
<name>A0A0F4NJ60_9VIBR</name>
<evidence type="ECO:0008006" key="5">
    <source>
        <dbReference type="Google" id="ProtNLM"/>
    </source>
</evidence>
<organism evidence="3 4">
    <name type="scientific">Vibrio galatheae</name>
    <dbReference type="NCBI Taxonomy" id="579748"/>
    <lineage>
        <taxon>Bacteria</taxon>
        <taxon>Pseudomonadati</taxon>
        <taxon>Pseudomonadota</taxon>
        <taxon>Gammaproteobacteria</taxon>
        <taxon>Vibrionales</taxon>
        <taxon>Vibrionaceae</taxon>
        <taxon>Vibrio</taxon>
    </lineage>
</organism>
<accession>A0A0F4NJ60</accession>
<evidence type="ECO:0000313" key="4">
    <source>
        <dbReference type="Proteomes" id="UP000033673"/>
    </source>
</evidence>
<sequence>MKSYIALWLALLSLPVFADIITTPGKPIVGINSGDHGKRVCYYQDQAYSDGSILQVGEYFMICANANDFESNSAMKWQRLDKHENATPKAEASNPPLKRFSVK</sequence>
<dbReference type="STRING" id="579748.TW81_09270"/>
<dbReference type="AlphaFoldDB" id="A0A0F4NJ60"/>
<protein>
    <recommendedName>
        <fullName evidence="5">DUF1496 domain-containing protein</fullName>
    </recommendedName>
</protein>
<feature type="region of interest" description="Disordered" evidence="1">
    <location>
        <begin position="82"/>
        <end position="103"/>
    </location>
</feature>
<feature type="signal peptide" evidence="2">
    <location>
        <begin position="1"/>
        <end position="18"/>
    </location>
</feature>
<feature type="chain" id="PRO_5002473233" description="DUF1496 domain-containing protein" evidence="2">
    <location>
        <begin position="19"/>
        <end position="103"/>
    </location>
</feature>
<evidence type="ECO:0000313" key="3">
    <source>
        <dbReference type="EMBL" id="KJY83190.1"/>
    </source>
</evidence>
<proteinExistence type="predicted"/>
<dbReference type="Pfam" id="PF07383">
    <property type="entry name" value="DUF1496"/>
    <property type="match status" value="1"/>
</dbReference>
<dbReference type="OrthoDB" id="6400575at2"/>
<keyword evidence="2" id="KW-0732">Signal</keyword>
<dbReference type="RefSeq" id="WP_045955428.1">
    <property type="nucleotide sequence ID" value="NZ_JXXV01000016.1"/>
</dbReference>
<gene>
    <name evidence="3" type="ORF">TW81_09270</name>
</gene>
<dbReference type="Proteomes" id="UP000033673">
    <property type="component" value="Unassembled WGS sequence"/>
</dbReference>
<evidence type="ECO:0000256" key="1">
    <source>
        <dbReference type="SAM" id="MobiDB-lite"/>
    </source>
</evidence>
<comment type="caution">
    <text evidence="3">The sequence shown here is derived from an EMBL/GenBank/DDBJ whole genome shotgun (WGS) entry which is preliminary data.</text>
</comment>
<evidence type="ECO:0000256" key="2">
    <source>
        <dbReference type="SAM" id="SignalP"/>
    </source>
</evidence>
<dbReference type="EMBL" id="JXXV01000016">
    <property type="protein sequence ID" value="KJY83190.1"/>
    <property type="molecule type" value="Genomic_DNA"/>
</dbReference>